<keyword evidence="3" id="KW-0472">Membrane</keyword>
<dbReference type="InterPro" id="IPR012338">
    <property type="entry name" value="Beta-lactam/transpept-like"/>
</dbReference>
<comment type="caution">
    <text evidence="7">The sequence shown here is derived from an EMBL/GenBank/DDBJ whole genome shotgun (WGS) entry which is preliminary data.</text>
</comment>
<dbReference type="Gene3D" id="3.90.1310.10">
    <property type="entry name" value="Penicillin-binding protein 2a (Domain 2)"/>
    <property type="match status" value="1"/>
</dbReference>
<dbReference type="Pfam" id="PF00905">
    <property type="entry name" value="Transpeptidase"/>
    <property type="match status" value="1"/>
</dbReference>
<dbReference type="Pfam" id="PF03717">
    <property type="entry name" value="PBP_dimer"/>
    <property type="match status" value="1"/>
</dbReference>
<evidence type="ECO:0000313" key="8">
    <source>
        <dbReference type="Proteomes" id="UP001276854"/>
    </source>
</evidence>
<dbReference type="EMBL" id="JAWONS010000290">
    <property type="protein sequence ID" value="MDW2800001.1"/>
    <property type="molecule type" value="Genomic_DNA"/>
</dbReference>
<dbReference type="Gene3D" id="3.10.450.100">
    <property type="entry name" value="NTF2-like, domain 1"/>
    <property type="match status" value="1"/>
</dbReference>
<dbReference type="InterPro" id="IPR050515">
    <property type="entry name" value="Beta-lactam/transpept"/>
</dbReference>
<gene>
    <name evidence="7" type="ORF">RZO55_20720</name>
</gene>
<sequence length="707" mass="78125">MRRGTRRGMKRFLFSTACTLLILTIGLAGGFLYLRLGKKAPSQKKPDELWTDYVSSLQKGDYEAMYGLLDQQSQLNISLEDFTDRNKNIYEGIEAEDIKAEVTGVDLKDEEADVAYQMSLNSLAGEISFTNHAVFKKEDKTGYKLEWNDGMIFPELTKTDKVRVLTDKASRGTIYDRNGLMLAGKGTASSVGLVPGKMSQDSSQDVEKLGELLSLSPETIQKKLSAGWVKEDSFVPLKTLKKVDEFQLQSNDVSEEDRKNKDLKDQLLTIPGVLITDTSVRFYPLGEKGAHLIGYVQNVTSEDLQKHEGEDYLTDSVIGRSGMEALYEKELKGTNGRTILIADSSGNKKKMLAVKPRTDGTDITLTIDSKLQGMIYDAFQEDKSCSVAMNPQTGEILALVSTPSYDDNDFILGMPADQWNSLNNDERKPLYNRFRQKFAPGSFFKPITAVIGLESGAIDPNEDYISTGLSWRKDESWGNYYVTTLHDSSPLNLENALIYSNNIYFAKAALKIGYDDFMAGMDKLGFNQTLPFEIAVAKSQYSNSDRIESEVQLADSGYGQGQMLVNPVHLAALYTMFSNEGNVIQPVLRKEENLAAKVWLSGACSSEHANLVRDDLVKVVSSEHGTGHAIKRSDLVLAGKTGTAEIKASKGDTTGTELGWFSVFTADPAAKTPILLVSMVEDVKNRGGSGYVVRKDKLVLDSYIPVQ</sequence>
<dbReference type="InterPro" id="IPR001460">
    <property type="entry name" value="PCN-bd_Tpept"/>
</dbReference>
<comment type="subcellular location">
    <subcellularLocation>
        <location evidence="1">Membrane</location>
    </subcellularLocation>
</comment>
<accession>A0ABU4GQU9</accession>
<dbReference type="InterPro" id="IPR036138">
    <property type="entry name" value="PBP_dimer_sf"/>
</dbReference>
<reference evidence="7 8" key="1">
    <citation type="submission" date="2023-10" db="EMBL/GenBank/DDBJ databases">
        <title>A novel Glycoside Hydrolase 43-Like Enzyme from Clostrdium boliviensis is an Endo-xylanase, and a Candidate for Xylooligosaccharides Production from Different Xylan Substrates.</title>
        <authorList>
            <person name="Alvarez M.T."/>
            <person name="Rocabado-Villegas L.R."/>
            <person name="Salas-Veizaga D.M."/>
            <person name="Linares-Pasten J.A."/>
            <person name="Gudmundsdottir E.E."/>
            <person name="Hreggvidsson G.O."/>
            <person name="Adlercreutz P."/>
            <person name="Nordberg Karlsson E."/>
        </authorList>
    </citation>
    <scope>NUCLEOTIDE SEQUENCE [LARGE SCALE GENOMIC DNA]</scope>
    <source>
        <strain evidence="7 8">E-1</strain>
    </source>
</reference>
<dbReference type="InterPro" id="IPR032710">
    <property type="entry name" value="NTF2-like_dom_sf"/>
</dbReference>
<dbReference type="RefSeq" id="WP_318066189.1">
    <property type="nucleotide sequence ID" value="NZ_JAWONS010000290.1"/>
</dbReference>
<name>A0ABU4GQU9_9CLOT</name>
<keyword evidence="8" id="KW-1185">Reference proteome</keyword>
<dbReference type="PANTHER" id="PTHR30627">
    <property type="entry name" value="PEPTIDOGLYCAN D,D-TRANSPEPTIDASE"/>
    <property type="match status" value="1"/>
</dbReference>
<organism evidence="7 8">
    <name type="scientific">Clostridium boliviensis</name>
    <dbReference type="NCBI Taxonomy" id="318465"/>
    <lineage>
        <taxon>Bacteria</taxon>
        <taxon>Bacillati</taxon>
        <taxon>Bacillota</taxon>
        <taxon>Clostridia</taxon>
        <taxon>Eubacteriales</taxon>
        <taxon>Clostridiaceae</taxon>
        <taxon>Clostridium</taxon>
    </lineage>
</organism>
<evidence type="ECO:0000256" key="2">
    <source>
        <dbReference type="ARBA" id="ARBA00007171"/>
    </source>
</evidence>
<dbReference type="SUPFAM" id="SSF56519">
    <property type="entry name" value="Penicillin binding protein dimerisation domain"/>
    <property type="match status" value="1"/>
</dbReference>
<dbReference type="Proteomes" id="UP001276854">
    <property type="component" value="Unassembled WGS sequence"/>
</dbReference>
<evidence type="ECO:0000256" key="1">
    <source>
        <dbReference type="ARBA" id="ARBA00004370"/>
    </source>
</evidence>
<feature type="domain" description="Penicillin-binding protein transpeptidase" evidence="4">
    <location>
        <begin position="385"/>
        <end position="688"/>
    </location>
</feature>
<evidence type="ECO:0000313" key="7">
    <source>
        <dbReference type="EMBL" id="MDW2800001.1"/>
    </source>
</evidence>
<dbReference type="SUPFAM" id="SSF54427">
    <property type="entry name" value="NTF2-like"/>
    <property type="match status" value="1"/>
</dbReference>
<dbReference type="Pfam" id="PF05223">
    <property type="entry name" value="MecA_N"/>
    <property type="match status" value="1"/>
</dbReference>
<dbReference type="Gene3D" id="3.40.710.10">
    <property type="entry name" value="DD-peptidase/beta-lactamase superfamily"/>
    <property type="match status" value="1"/>
</dbReference>
<feature type="domain" description="NTF2-like N-terminal transpeptidase" evidence="6">
    <location>
        <begin position="46"/>
        <end position="160"/>
    </location>
</feature>
<dbReference type="InterPro" id="IPR005311">
    <property type="entry name" value="PBP_dimer"/>
</dbReference>
<protein>
    <submittedName>
        <fullName evidence="7">Penicillin-binding transpeptidase domain-containing protein</fullName>
    </submittedName>
</protein>
<dbReference type="InterPro" id="IPR007887">
    <property type="entry name" value="MecA_N"/>
</dbReference>
<evidence type="ECO:0000259" key="6">
    <source>
        <dbReference type="Pfam" id="PF05223"/>
    </source>
</evidence>
<evidence type="ECO:0000256" key="3">
    <source>
        <dbReference type="ARBA" id="ARBA00023136"/>
    </source>
</evidence>
<dbReference type="PANTHER" id="PTHR30627:SF25">
    <property type="entry name" value="PENICILLIN-BINDING PROTEIN 3"/>
    <property type="match status" value="1"/>
</dbReference>
<proteinExistence type="inferred from homology"/>
<feature type="domain" description="Penicillin-binding protein dimerisation" evidence="5">
    <location>
        <begin position="167"/>
        <end position="348"/>
    </location>
</feature>
<dbReference type="SUPFAM" id="SSF56601">
    <property type="entry name" value="beta-lactamase/transpeptidase-like"/>
    <property type="match status" value="1"/>
</dbReference>
<comment type="similarity">
    <text evidence="2">Belongs to the transpeptidase family.</text>
</comment>
<evidence type="ECO:0000259" key="4">
    <source>
        <dbReference type="Pfam" id="PF00905"/>
    </source>
</evidence>
<dbReference type="Gene3D" id="3.30.1390.30">
    <property type="entry name" value="Penicillin-binding protein 2a, domain 3"/>
    <property type="match status" value="1"/>
</dbReference>
<evidence type="ECO:0000259" key="5">
    <source>
        <dbReference type="Pfam" id="PF03717"/>
    </source>
</evidence>